<dbReference type="AlphaFoldDB" id="A0A3M7RNT6"/>
<organism evidence="1 2">
    <name type="scientific">Brachionus plicatilis</name>
    <name type="common">Marine rotifer</name>
    <name type="synonym">Brachionus muelleri</name>
    <dbReference type="NCBI Taxonomy" id="10195"/>
    <lineage>
        <taxon>Eukaryota</taxon>
        <taxon>Metazoa</taxon>
        <taxon>Spiralia</taxon>
        <taxon>Gnathifera</taxon>
        <taxon>Rotifera</taxon>
        <taxon>Eurotatoria</taxon>
        <taxon>Monogononta</taxon>
        <taxon>Pseudotrocha</taxon>
        <taxon>Ploima</taxon>
        <taxon>Brachionidae</taxon>
        <taxon>Brachionus</taxon>
    </lineage>
</organism>
<proteinExistence type="predicted"/>
<comment type="caution">
    <text evidence="1">The sequence shown here is derived from an EMBL/GenBank/DDBJ whole genome shotgun (WGS) entry which is preliminary data.</text>
</comment>
<dbReference type="Proteomes" id="UP000276133">
    <property type="component" value="Unassembled WGS sequence"/>
</dbReference>
<keyword evidence="2" id="KW-1185">Reference proteome</keyword>
<sequence>MSIIFYRFSFLANFKLNLEKNFKAENLSQIRQGLNTRVQCFIIWNFEWVIPPDRKEKKKKEFEVP</sequence>
<gene>
    <name evidence="1" type="ORF">BpHYR1_028384</name>
</gene>
<protein>
    <submittedName>
        <fullName evidence="1">Uncharacterized protein</fullName>
    </submittedName>
</protein>
<dbReference type="EMBL" id="REGN01002998">
    <property type="protein sequence ID" value="RNA24995.1"/>
    <property type="molecule type" value="Genomic_DNA"/>
</dbReference>
<evidence type="ECO:0000313" key="2">
    <source>
        <dbReference type="Proteomes" id="UP000276133"/>
    </source>
</evidence>
<reference evidence="1 2" key="1">
    <citation type="journal article" date="2018" name="Sci. Rep.">
        <title>Genomic signatures of local adaptation to the degree of environmental predictability in rotifers.</title>
        <authorList>
            <person name="Franch-Gras L."/>
            <person name="Hahn C."/>
            <person name="Garcia-Roger E.M."/>
            <person name="Carmona M.J."/>
            <person name="Serra M."/>
            <person name="Gomez A."/>
        </authorList>
    </citation>
    <scope>NUCLEOTIDE SEQUENCE [LARGE SCALE GENOMIC DNA]</scope>
    <source>
        <strain evidence="1">HYR1</strain>
    </source>
</reference>
<evidence type="ECO:0000313" key="1">
    <source>
        <dbReference type="EMBL" id="RNA24995.1"/>
    </source>
</evidence>
<accession>A0A3M7RNT6</accession>
<name>A0A3M7RNT6_BRAPC</name>